<reference evidence="13 14" key="1">
    <citation type="journal article" date="2007" name="Nat. Biotechnol.">
        <title>Genome sequence and identification of candidate vaccine antigens from the animal pathogen Dichelobacter nodosus.</title>
        <authorList>
            <person name="Myers G.S."/>
            <person name="Parker D."/>
            <person name="Al-Hasani K."/>
            <person name="Kennan R.M."/>
            <person name="Seemann T."/>
            <person name="Ren Q."/>
            <person name="Badger J.H."/>
            <person name="Selengut J.D."/>
            <person name="Deboy R.T."/>
            <person name="Tettelin H."/>
            <person name="Boyce J.D."/>
            <person name="McCarl V.P."/>
            <person name="Han X."/>
            <person name="Nelson W.C."/>
            <person name="Madupu R."/>
            <person name="Mohamoud Y."/>
            <person name="Holley T."/>
            <person name="Fedorova N."/>
            <person name="Khouri H."/>
            <person name="Bottomley S.P."/>
            <person name="Whittington R.J."/>
            <person name="Adler B."/>
            <person name="Songer J.G."/>
            <person name="Rood J.I."/>
            <person name="Paulsen I.T."/>
        </authorList>
    </citation>
    <scope>NUCLEOTIDE SEQUENCE [LARGE SCALE GENOMIC DNA]</scope>
    <source>
        <strain evidence="13 14">VCS1703A</strain>
    </source>
</reference>
<evidence type="ECO:0000256" key="7">
    <source>
        <dbReference type="ARBA" id="ARBA00022519"/>
    </source>
</evidence>
<dbReference type="AlphaFoldDB" id="A5EXI6"/>
<dbReference type="GO" id="GO:0015920">
    <property type="term" value="P:lipopolysaccharide transport"/>
    <property type="evidence" value="ECO:0007669"/>
    <property type="project" value="TreeGrafter"/>
</dbReference>
<keyword evidence="14" id="KW-1185">Reference proteome</keyword>
<comment type="function">
    <text evidence="1">Part of the ABC transporter complex LptBFG involved in the translocation of lipopolysaccharide (LPS) from the inner membrane to the outer membrane.</text>
</comment>
<keyword evidence="7" id="KW-0997">Cell inner membrane</keyword>
<comment type="similarity">
    <text evidence="3">Belongs to the LptF/LptG family.</text>
</comment>
<evidence type="ECO:0000256" key="2">
    <source>
        <dbReference type="ARBA" id="ARBA00004429"/>
    </source>
</evidence>
<evidence type="ECO:0000256" key="6">
    <source>
        <dbReference type="ARBA" id="ARBA00022475"/>
    </source>
</evidence>
<dbReference type="eggNOG" id="COG0795">
    <property type="taxonomic scope" value="Bacteria"/>
</dbReference>
<name>A5EXI6_DICNV</name>
<proteinExistence type="inferred from homology"/>
<evidence type="ECO:0000256" key="5">
    <source>
        <dbReference type="ARBA" id="ARBA00022448"/>
    </source>
</evidence>
<dbReference type="OrthoDB" id="9778062at2"/>
<feature type="transmembrane region" description="Helical" evidence="12">
    <location>
        <begin position="267"/>
        <end position="284"/>
    </location>
</feature>
<dbReference type="Pfam" id="PF03739">
    <property type="entry name" value="LptF_LptG"/>
    <property type="match status" value="1"/>
</dbReference>
<keyword evidence="8 12" id="KW-0812">Transmembrane</keyword>
<sequence length="349" mass="39766">MPFPIFYRYMMREISALFLAITMILLTIIISFRFSSLLSRALDGSVSLAAIGQLLIFQTANIVVILLPVAFILASVMTLSRLYGDCEINALFAGGCSKKHLMQPILYLVLPLAVILVINTLYLLPHVFERWDQLMAQSRQEALYSFFTPNQFQHLNAHNTLYTGDKINNGFQPFIIIQNDNNEYSMLWSKRGEIQKNQPEHFLHLTQGNRAAWRDDFQPQNCLFSQFAHGSLHLSQSPPSAQQRLRSIATGALNQSLAHRAEFQKRLNPALAVVIFSFAVPLLAHTRPRQGRYQRLLPAFILFGIYINLLDIALKMFSRGQIPFLIGGWGIHFAAAFIIAIYWQRARKP</sequence>
<keyword evidence="10 12" id="KW-0472">Membrane</keyword>
<gene>
    <name evidence="13" type="ordered locus">DNO_1152</name>
</gene>
<dbReference type="NCBIfam" id="TIGR04407">
    <property type="entry name" value="LptF_YjgP"/>
    <property type="match status" value="1"/>
</dbReference>
<accession>A5EXI6</accession>
<keyword evidence="6" id="KW-1003">Cell membrane</keyword>
<dbReference type="HOGENOM" id="CLU_028799_0_1_6"/>
<comment type="subcellular location">
    <subcellularLocation>
        <location evidence="2">Cell inner membrane</location>
        <topology evidence="2">Multi-pass membrane protein</topology>
    </subcellularLocation>
</comment>
<dbReference type="PANTHER" id="PTHR33529:SF7">
    <property type="entry name" value="LIPOPOLYSACCHARIDE EXPORT SYSTEM PERMEASE PROTEIN LPTF"/>
    <property type="match status" value="1"/>
</dbReference>
<evidence type="ECO:0000256" key="8">
    <source>
        <dbReference type="ARBA" id="ARBA00022692"/>
    </source>
</evidence>
<feature type="transmembrane region" description="Helical" evidence="12">
    <location>
        <begin position="105"/>
        <end position="124"/>
    </location>
</feature>
<dbReference type="STRING" id="246195.DNO_1152"/>
<comment type="subunit">
    <text evidence="11">Component of the lipopolysaccharide transport and assembly complex. The LptBFG transporter is composed of two ATP-binding proteins (LptB) and two transmembrane proteins (LptF and LptG).</text>
</comment>
<keyword evidence="5" id="KW-0813">Transport</keyword>
<evidence type="ECO:0000256" key="4">
    <source>
        <dbReference type="ARBA" id="ARBA00014213"/>
    </source>
</evidence>
<evidence type="ECO:0000256" key="3">
    <source>
        <dbReference type="ARBA" id="ARBA00007725"/>
    </source>
</evidence>
<dbReference type="InterPro" id="IPR030922">
    <property type="entry name" value="LptF"/>
</dbReference>
<evidence type="ECO:0000256" key="12">
    <source>
        <dbReference type="SAM" id="Phobius"/>
    </source>
</evidence>
<dbReference type="RefSeq" id="WP_012031456.1">
    <property type="nucleotide sequence ID" value="NC_009446.1"/>
</dbReference>
<dbReference type="EMBL" id="CP000513">
    <property type="protein sequence ID" value="ABQ13685.1"/>
    <property type="molecule type" value="Genomic_DNA"/>
</dbReference>
<evidence type="ECO:0000256" key="11">
    <source>
        <dbReference type="ARBA" id="ARBA00026081"/>
    </source>
</evidence>
<dbReference type="Proteomes" id="UP000000248">
    <property type="component" value="Chromosome"/>
</dbReference>
<dbReference type="GO" id="GO:0043190">
    <property type="term" value="C:ATP-binding cassette (ABC) transporter complex"/>
    <property type="evidence" value="ECO:0007669"/>
    <property type="project" value="InterPro"/>
</dbReference>
<dbReference type="KEGG" id="dno:DNO_1152"/>
<dbReference type="GO" id="GO:0055085">
    <property type="term" value="P:transmembrane transport"/>
    <property type="evidence" value="ECO:0007669"/>
    <property type="project" value="InterPro"/>
</dbReference>
<protein>
    <recommendedName>
        <fullName evidence="4">Lipopolysaccharide export system permease protein LptF</fullName>
    </recommendedName>
</protein>
<evidence type="ECO:0000256" key="10">
    <source>
        <dbReference type="ARBA" id="ARBA00023136"/>
    </source>
</evidence>
<evidence type="ECO:0000256" key="9">
    <source>
        <dbReference type="ARBA" id="ARBA00022989"/>
    </source>
</evidence>
<evidence type="ECO:0000313" key="14">
    <source>
        <dbReference type="Proteomes" id="UP000000248"/>
    </source>
</evidence>
<evidence type="ECO:0000256" key="1">
    <source>
        <dbReference type="ARBA" id="ARBA00002265"/>
    </source>
</evidence>
<feature type="transmembrane region" description="Helical" evidence="12">
    <location>
        <begin position="14"/>
        <end position="34"/>
    </location>
</feature>
<organism evidence="13 14">
    <name type="scientific">Dichelobacter nodosus (strain VCS1703A)</name>
    <dbReference type="NCBI Taxonomy" id="246195"/>
    <lineage>
        <taxon>Bacteria</taxon>
        <taxon>Pseudomonadati</taxon>
        <taxon>Pseudomonadota</taxon>
        <taxon>Gammaproteobacteria</taxon>
        <taxon>Cardiobacteriales</taxon>
        <taxon>Cardiobacteriaceae</taxon>
        <taxon>Dichelobacter</taxon>
    </lineage>
</organism>
<feature type="transmembrane region" description="Helical" evidence="12">
    <location>
        <begin position="54"/>
        <end position="74"/>
    </location>
</feature>
<feature type="transmembrane region" description="Helical" evidence="12">
    <location>
        <begin position="322"/>
        <end position="343"/>
    </location>
</feature>
<dbReference type="InterPro" id="IPR005495">
    <property type="entry name" value="LptG/LptF_permease"/>
</dbReference>
<dbReference type="PANTHER" id="PTHR33529">
    <property type="entry name" value="SLR0882 PROTEIN-RELATED"/>
    <property type="match status" value="1"/>
</dbReference>
<evidence type="ECO:0000313" key="13">
    <source>
        <dbReference type="EMBL" id="ABQ13685.1"/>
    </source>
</evidence>
<feature type="transmembrane region" description="Helical" evidence="12">
    <location>
        <begin position="296"/>
        <end position="316"/>
    </location>
</feature>
<keyword evidence="9 12" id="KW-1133">Transmembrane helix</keyword>